<feature type="transmembrane region" description="Helical" evidence="7">
    <location>
        <begin position="221"/>
        <end position="244"/>
    </location>
</feature>
<dbReference type="InterPro" id="IPR040236">
    <property type="entry name" value="TMEM198"/>
</dbReference>
<evidence type="ECO:0000256" key="3">
    <source>
        <dbReference type="ARBA" id="ARBA00022692"/>
    </source>
</evidence>
<organism evidence="10">
    <name type="scientific">Trichuris suis</name>
    <name type="common">pig whipworm</name>
    <dbReference type="NCBI Taxonomy" id="68888"/>
    <lineage>
        <taxon>Eukaryota</taxon>
        <taxon>Metazoa</taxon>
        <taxon>Ecdysozoa</taxon>
        <taxon>Nematoda</taxon>
        <taxon>Enoplea</taxon>
        <taxon>Dorylaimia</taxon>
        <taxon>Trichinellida</taxon>
        <taxon>Trichuridae</taxon>
        <taxon>Trichuris</taxon>
    </lineage>
</organism>
<keyword evidence="4 7" id="KW-1133">Transmembrane helix</keyword>
<dbReference type="InterPro" id="IPR025256">
    <property type="entry name" value="TM7S3/TM198-like_dom"/>
</dbReference>
<feature type="transmembrane region" description="Helical" evidence="7">
    <location>
        <begin position="63"/>
        <end position="80"/>
    </location>
</feature>
<keyword evidence="3 7" id="KW-0812">Transmembrane</keyword>
<evidence type="ECO:0000313" key="11">
    <source>
        <dbReference type="Proteomes" id="UP000030764"/>
    </source>
</evidence>
<dbReference type="PANTHER" id="PTHR31247:SF5">
    <property type="entry name" value="DUF4203 DOMAIN-CONTAINING PROTEIN"/>
    <property type="match status" value="1"/>
</dbReference>
<feature type="transmembrane region" description="Helical" evidence="7">
    <location>
        <begin position="143"/>
        <end position="162"/>
    </location>
</feature>
<evidence type="ECO:0000256" key="1">
    <source>
        <dbReference type="ARBA" id="ARBA00004141"/>
    </source>
</evidence>
<dbReference type="PANTHER" id="PTHR31247">
    <property type="entry name" value="TRANSMEMBRANE PROTEIN 198 FAMILY MEMBER"/>
    <property type="match status" value="1"/>
</dbReference>
<gene>
    <name evidence="9" type="ORF">M513_01433</name>
    <name evidence="10" type="ORF">M514_01433</name>
</gene>
<dbReference type="AlphaFoldDB" id="A0A085N7S0"/>
<reference evidence="10 11" key="1">
    <citation type="journal article" date="2014" name="Nat. Genet.">
        <title>Genome and transcriptome of the porcine whipworm Trichuris suis.</title>
        <authorList>
            <person name="Jex A.R."/>
            <person name="Nejsum P."/>
            <person name="Schwarz E.M."/>
            <person name="Hu L."/>
            <person name="Young N.D."/>
            <person name="Hall R.S."/>
            <person name="Korhonen P.K."/>
            <person name="Liao S."/>
            <person name="Thamsborg S."/>
            <person name="Xia J."/>
            <person name="Xu P."/>
            <person name="Wang S."/>
            <person name="Scheerlinck J.P."/>
            <person name="Hofmann A."/>
            <person name="Sternberg P.W."/>
            <person name="Wang J."/>
            <person name="Gasser R.B."/>
        </authorList>
    </citation>
    <scope>NUCLEOTIDE SEQUENCE [LARGE SCALE GENOMIC DNA]</scope>
    <source>
        <strain evidence="10">DCEP-RM93F</strain>
        <strain evidence="9">DCEP-RM93M</strain>
    </source>
</reference>
<evidence type="ECO:0000259" key="8">
    <source>
        <dbReference type="Pfam" id="PF13886"/>
    </source>
</evidence>
<accession>A0A085N7S0</accession>
<protein>
    <recommendedName>
        <fullName evidence="6">Transmembrane protein 198</fullName>
    </recommendedName>
</protein>
<name>A0A085N7S0_9BILA</name>
<dbReference type="Proteomes" id="UP000030764">
    <property type="component" value="Unassembled WGS sequence"/>
</dbReference>
<proteinExistence type="inferred from homology"/>
<dbReference type="Pfam" id="PF13886">
    <property type="entry name" value="TM7S3_TM198"/>
    <property type="match status" value="1"/>
</dbReference>
<feature type="transmembrane region" description="Helical" evidence="7">
    <location>
        <begin position="37"/>
        <end position="56"/>
    </location>
</feature>
<evidence type="ECO:0000313" key="9">
    <source>
        <dbReference type="EMBL" id="KFD57763.1"/>
    </source>
</evidence>
<keyword evidence="11" id="KW-1185">Reference proteome</keyword>
<dbReference type="Proteomes" id="UP000030758">
    <property type="component" value="Unassembled WGS sequence"/>
</dbReference>
<evidence type="ECO:0000256" key="2">
    <source>
        <dbReference type="ARBA" id="ARBA00006244"/>
    </source>
</evidence>
<feature type="transmembrane region" description="Helical" evidence="7">
    <location>
        <begin position="86"/>
        <end position="108"/>
    </location>
</feature>
<keyword evidence="5 7" id="KW-0472">Membrane</keyword>
<evidence type="ECO:0000256" key="5">
    <source>
        <dbReference type="ARBA" id="ARBA00023136"/>
    </source>
</evidence>
<dbReference type="EMBL" id="KL367537">
    <property type="protein sequence ID" value="KFD65516.1"/>
    <property type="molecule type" value="Genomic_DNA"/>
</dbReference>
<feature type="transmembrane region" description="Helical" evidence="7">
    <location>
        <begin position="169"/>
        <end position="189"/>
    </location>
</feature>
<dbReference type="GO" id="GO:0005886">
    <property type="term" value="C:plasma membrane"/>
    <property type="evidence" value="ECO:0007669"/>
    <property type="project" value="TreeGrafter"/>
</dbReference>
<feature type="domain" description="TM7S3/TM198-like" evidence="8">
    <location>
        <begin position="44"/>
        <end position="242"/>
    </location>
</feature>
<comment type="similarity">
    <text evidence="2">Belongs to the TMEM198 family.</text>
</comment>
<evidence type="ECO:0000256" key="6">
    <source>
        <dbReference type="ARBA" id="ARBA00049737"/>
    </source>
</evidence>
<comment type="subcellular location">
    <subcellularLocation>
        <location evidence="1">Membrane</location>
        <topology evidence="1">Multi-pass membrane protein</topology>
    </subcellularLocation>
</comment>
<dbReference type="EMBL" id="KL363187">
    <property type="protein sequence ID" value="KFD57763.1"/>
    <property type="molecule type" value="Genomic_DNA"/>
</dbReference>
<sequence>MKNLPIWVSSVSNGTNGTGVADNLDRCVSQFTFDYDVSIATASAVGLLAGVVYCFFGYRFFKIVFFLTGFLVGSVLVYLVCQREEFLPPLANVGIALAAGLLFGMVTVLVHYVGLFMTGFLTGLLIGVPSMLLWSIFKPIASVWITVVVVFSEGLILALAGLRWQRLMIILDTSLIGGALVTASVNYFVERLYLINRMLSTIHWRPETSPNGLRPAIDLCWYDWLIVMLWPVLFIVSCLVQILLTSVNFTHKEGWWHLPPRTVLTKHFPGNGQRKQRLKHAGKGDDNFRNAAINSNNAQCRANARNNTSQKMNEPKSYLLLYQARRRHGDVICQSYMESLQRLSSQKAKADICGAGCDRQTGLALGKINEADAIGTVSTTVTITNGNDGAVKPV</sequence>
<evidence type="ECO:0000313" key="10">
    <source>
        <dbReference type="EMBL" id="KFD65516.1"/>
    </source>
</evidence>
<evidence type="ECO:0000256" key="4">
    <source>
        <dbReference type="ARBA" id="ARBA00022989"/>
    </source>
</evidence>
<feature type="transmembrane region" description="Helical" evidence="7">
    <location>
        <begin position="115"/>
        <end position="137"/>
    </location>
</feature>
<evidence type="ECO:0000256" key="7">
    <source>
        <dbReference type="SAM" id="Phobius"/>
    </source>
</evidence>